<dbReference type="InterPro" id="IPR050706">
    <property type="entry name" value="Cyclic-di-GMP_PDE-like"/>
</dbReference>
<dbReference type="InterPro" id="IPR035919">
    <property type="entry name" value="EAL_sf"/>
</dbReference>
<dbReference type="PANTHER" id="PTHR33121:SF15">
    <property type="entry name" value="BLUE LIGHT- AND TEMPERATURE-REGULATED ANTIREPRESSOR BLUF"/>
    <property type="match status" value="1"/>
</dbReference>
<dbReference type="STRING" id="1236976.JCM16418_4002"/>
<reference evidence="2 3" key="1">
    <citation type="journal article" date="2014" name="Genome Announc.">
        <title>Draft Genome Sequence of Paenibacillus pini JCM 16418T, Isolated from the Rhizosphere of Pine Tree.</title>
        <authorList>
            <person name="Yuki M."/>
            <person name="Oshima K."/>
            <person name="Suda W."/>
            <person name="Oshida Y."/>
            <person name="Kitamura K."/>
            <person name="Iida Y."/>
            <person name="Hattori M."/>
            <person name="Ohkuma M."/>
        </authorList>
    </citation>
    <scope>NUCLEOTIDE SEQUENCE [LARGE SCALE GENOMIC DNA]</scope>
    <source>
        <strain evidence="2 3">JCM 16418</strain>
    </source>
</reference>
<dbReference type="AlphaFoldDB" id="W7YYX3"/>
<dbReference type="OrthoDB" id="581425at2"/>
<evidence type="ECO:0000313" key="3">
    <source>
        <dbReference type="Proteomes" id="UP000019364"/>
    </source>
</evidence>
<evidence type="ECO:0000259" key="1">
    <source>
        <dbReference type="PROSITE" id="PS50883"/>
    </source>
</evidence>
<name>W7YYX3_9BACL</name>
<dbReference type="RefSeq" id="WP_036651748.1">
    <property type="nucleotide sequence ID" value="NZ_BAVZ01000015.1"/>
</dbReference>
<dbReference type="SUPFAM" id="SSF141868">
    <property type="entry name" value="EAL domain-like"/>
    <property type="match status" value="1"/>
</dbReference>
<dbReference type="eggNOG" id="COG2200">
    <property type="taxonomic scope" value="Bacteria"/>
</dbReference>
<dbReference type="Pfam" id="PF00563">
    <property type="entry name" value="EAL"/>
    <property type="match status" value="1"/>
</dbReference>
<dbReference type="Gene3D" id="3.20.20.450">
    <property type="entry name" value="EAL domain"/>
    <property type="match status" value="1"/>
</dbReference>
<dbReference type="CDD" id="cd01948">
    <property type="entry name" value="EAL"/>
    <property type="match status" value="1"/>
</dbReference>
<evidence type="ECO:0000313" key="2">
    <source>
        <dbReference type="EMBL" id="GAF09846.1"/>
    </source>
</evidence>
<proteinExistence type="predicted"/>
<comment type="caution">
    <text evidence="2">The sequence shown here is derived from an EMBL/GenBank/DDBJ whole genome shotgun (WGS) entry which is preliminary data.</text>
</comment>
<dbReference type="GO" id="GO:0071111">
    <property type="term" value="F:cyclic-guanylate-specific phosphodiesterase activity"/>
    <property type="evidence" value="ECO:0007669"/>
    <property type="project" value="InterPro"/>
</dbReference>
<feature type="domain" description="EAL" evidence="1">
    <location>
        <begin position="97"/>
        <end position="345"/>
    </location>
</feature>
<dbReference type="Proteomes" id="UP000019364">
    <property type="component" value="Unassembled WGS sequence"/>
</dbReference>
<dbReference type="PANTHER" id="PTHR33121">
    <property type="entry name" value="CYCLIC DI-GMP PHOSPHODIESTERASE PDEF"/>
    <property type="match status" value="1"/>
</dbReference>
<dbReference type="PROSITE" id="PS50883">
    <property type="entry name" value="EAL"/>
    <property type="match status" value="1"/>
</dbReference>
<dbReference type="SMART" id="SM00052">
    <property type="entry name" value="EAL"/>
    <property type="match status" value="1"/>
</dbReference>
<keyword evidence="3" id="KW-1185">Reference proteome</keyword>
<dbReference type="EMBL" id="BAVZ01000015">
    <property type="protein sequence ID" value="GAF09846.1"/>
    <property type="molecule type" value="Genomic_DNA"/>
</dbReference>
<dbReference type="InterPro" id="IPR001633">
    <property type="entry name" value="EAL_dom"/>
</dbReference>
<sequence length="345" mass="39422">MSCSGCAPIQPVEDQGRVRFKPTNHLLAAVIQEKGLQSELSAELAAVSYDSRDELFDLLQHVYELPQEEIARLEISITGKGRNELSSPWVSMMQMKARMMHYNVVDIIRQERFASHMQPIVDKDEQIVGFEFLLRPAPNSVEFHPYRLFEVARETGLHSFLDRAARISAIETSAALLPRGIKRFINFLPSSIYNPEYCLSHTFKAIEKFDLDPADFVFEVVETEKIEDMNHLLQIFKAYRDHGMTVALDDVGSGYSTMEVMTMLKPDFVKIDRSLIDRCDQDAAKREQILSIIERAECFGGRVLAEGIERREEFEFCRDSGIHLAQGYLFGKPADRPPQNVLWAV</sequence>
<organism evidence="2 3">
    <name type="scientific">Paenibacillus pini JCM 16418</name>
    <dbReference type="NCBI Taxonomy" id="1236976"/>
    <lineage>
        <taxon>Bacteria</taxon>
        <taxon>Bacillati</taxon>
        <taxon>Bacillota</taxon>
        <taxon>Bacilli</taxon>
        <taxon>Bacillales</taxon>
        <taxon>Paenibacillaceae</taxon>
        <taxon>Paenibacillus</taxon>
    </lineage>
</organism>
<accession>W7YYX3</accession>
<protein>
    <submittedName>
        <fullName evidence="2">EAL domain protein</fullName>
    </submittedName>
</protein>
<gene>
    <name evidence="2" type="ORF">JCM16418_4002</name>
</gene>